<dbReference type="RefSeq" id="WP_221337959.1">
    <property type="nucleotide sequence ID" value="NZ_BAAAWY010000038.1"/>
</dbReference>
<dbReference type="Pfam" id="PF20199">
    <property type="entry name" value="RepSA"/>
    <property type="match status" value="1"/>
</dbReference>
<name>A0A7W9NF38_9PSEU</name>
<accession>A0A7W9NF38</accession>
<evidence type="ECO:0000313" key="1">
    <source>
        <dbReference type="EMBL" id="MBB5891007.1"/>
    </source>
</evidence>
<organism evidence="1 2">
    <name type="scientific">Kutzneria kofuensis</name>
    <dbReference type="NCBI Taxonomy" id="103725"/>
    <lineage>
        <taxon>Bacteria</taxon>
        <taxon>Bacillati</taxon>
        <taxon>Actinomycetota</taxon>
        <taxon>Actinomycetes</taxon>
        <taxon>Pseudonocardiales</taxon>
        <taxon>Pseudonocardiaceae</taxon>
        <taxon>Kutzneria</taxon>
    </lineage>
</organism>
<protein>
    <recommendedName>
        <fullName evidence="3">Replication initiation protein</fullName>
    </recommendedName>
</protein>
<sequence length="462" mass="50634">MSPTTVDTDRYAAFIGKAGFGAWRERVASAKGCAHPIHLAGRTVLHDKTADGRPVLRTLTAGTLMVPCGTRRAAICPACADRYAADAFHLIRAGLAGGEKDVPLTVRDTPRLFVTVTAPSFGKVHSGGLTARGNRKPCGCGAWHHPDDPILSTPIDPDTYDYVGAVLWHAMAGALWHKFTERVARIMAARQGIKVSEFREHARVSYAKVAEYQARGMVHFHVVIRVDGPTGPDSPRPAWVTASLLEDCVRLAAAEAGVSIDRPSGAEMTVQFGPQVDVRPITARLAGQFEDADGTVSEAAIAGYIAKYATKSTGTTAGGDRRFRSQLDIDNLTGISEHHRRMIQMAWNLGGLPQYADLKLRRWAHMLGFRGHFLTKSRKYSTTFKRIRGDQADYQRAQTLARLGVDDPDTVLVVNDWRFTAVGHVSPVAAELAAAFWERTKAERAMRRADQYETEHDEHEGM</sequence>
<evidence type="ECO:0000313" key="2">
    <source>
        <dbReference type="Proteomes" id="UP000585638"/>
    </source>
</evidence>
<proteinExistence type="predicted"/>
<dbReference type="Proteomes" id="UP000585638">
    <property type="component" value="Unassembled WGS sequence"/>
</dbReference>
<keyword evidence="2" id="KW-1185">Reference proteome</keyword>
<dbReference type="AlphaFoldDB" id="A0A7W9NF38"/>
<gene>
    <name evidence="1" type="ORF">BJ998_002203</name>
</gene>
<dbReference type="InterPro" id="IPR046828">
    <property type="entry name" value="RepSA"/>
</dbReference>
<reference evidence="1 2" key="1">
    <citation type="submission" date="2020-08" db="EMBL/GenBank/DDBJ databases">
        <title>Sequencing the genomes of 1000 actinobacteria strains.</title>
        <authorList>
            <person name="Klenk H.-P."/>
        </authorList>
    </citation>
    <scope>NUCLEOTIDE SEQUENCE [LARGE SCALE GENOMIC DNA]</scope>
    <source>
        <strain evidence="1 2">DSM 43851</strain>
    </source>
</reference>
<evidence type="ECO:0008006" key="3">
    <source>
        <dbReference type="Google" id="ProtNLM"/>
    </source>
</evidence>
<dbReference type="EMBL" id="JACHIR010000001">
    <property type="protein sequence ID" value="MBB5891007.1"/>
    <property type="molecule type" value="Genomic_DNA"/>
</dbReference>
<comment type="caution">
    <text evidence="1">The sequence shown here is derived from an EMBL/GenBank/DDBJ whole genome shotgun (WGS) entry which is preliminary data.</text>
</comment>